<evidence type="ECO:0000256" key="3">
    <source>
        <dbReference type="ARBA" id="ARBA00022989"/>
    </source>
</evidence>
<dbReference type="GeneID" id="5697103"/>
<gene>
    <name evidence="5" type="ORF">GL50803_009043</name>
</gene>
<keyword evidence="6" id="KW-1185">Reference proteome</keyword>
<dbReference type="Proteomes" id="UP000001548">
    <property type="component" value="Unassembled WGS sequence"/>
</dbReference>
<evidence type="ECO:0000313" key="6">
    <source>
        <dbReference type="Proteomes" id="UP000001548"/>
    </source>
</evidence>
<sequence>MTTLAEKADGRNILFWIGCGTVLISTTCQNVGMFIQKKSHLRQQMRDKTASPRYWRSVGWWVGIVVFVFGVIMDFVSLSLLPTTVTLPLGSVGLVISLLCSHFGLHERLSCYDIIGLVFVITGACITMIFIPKERSLLTVPVLRDMLRVKNIELWYFLAFFLLTPAVVGVSFALPCALTYGICPGVNGTITMICGKIIGELTLQTLFYNSNQMKYIEYYAFVLCIVPSVLCQNHMLQRALAHYDNMIIVPVYYVSLTILNCLTGLLFFKDFSNITVGSSLAFAAGILIVCIGCVFLSITHINSPNRLESFRTKNTCPDGPVIHMHTTCLQTICPLSDLDNIVDKPEVKRRVCSFRKHQRPQVYEQSPCKIVTGQKCPPVCSQQ</sequence>
<dbReference type="InterPro" id="IPR008521">
    <property type="entry name" value="Mg_trans_NIPA"/>
</dbReference>
<dbReference type="Pfam" id="PF05653">
    <property type="entry name" value="Mg_trans_NIPA"/>
    <property type="match status" value="1"/>
</dbReference>
<evidence type="ECO:0000313" key="5">
    <source>
        <dbReference type="EMBL" id="KAE8304812.1"/>
    </source>
</evidence>
<comment type="caution">
    <text evidence="5">The sequence shown here is derived from an EMBL/GenBank/DDBJ whole genome shotgun (WGS) entry which is preliminary data.</text>
</comment>
<reference evidence="5 6" key="1">
    <citation type="journal article" date="2007" name="Science">
        <title>Genomic minimalism in the early diverging intestinal parasite Giardia lamblia.</title>
        <authorList>
            <person name="Morrison H.G."/>
            <person name="McArthur A.G."/>
            <person name="Gillin F.D."/>
            <person name="Aley S.B."/>
            <person name="Adam R.D."/>
            <person name="Olsen G.J."/>
            <person name="Best A.A."/>
            <person name="Cande W.Z."/>
            <person name="Chen F."/>
            <person name="Cipriano M.J."/>
            <person name="Davids B.J."/>
            <person name="Dawson S.C."/>
            <person name="Elmendorf H.G."/>
            <person name="Hehl A.B."/>
            <person name="Holder M.E."/>
            <person name="Huse S.M."/>
            <person name="Kim U.U."/>
            <person name="Lasek-Nesselquist E."/>
            <person name="Manning G."/>
            <person name="Nigam A."/>
            <person name="Nixon J.E."/>
            <person name="Palm D."/>
            <person name="Passamaneck N.E."/>
            <person name="Prabhu A."/>
            <person name="Reich C.I."/>
            <person name="Reiner D.S."/>
            <person name="Samuelson J."/>
            <person name="Svard S.G."/>
            <person name="Sogin M.L."/>
        </authorList>
    </citation>
    <scope>NUCLEOTIDE SEQUENCE [LARGE SCALE GENOMIC DNA]</scope>
    <source>
        <strain evidence="5 6">WB C6</strain>
    </source>
</reference>
<dbReference type="RefSeq" id="XP_001704243.1">
    <property type="nucleotide sequence ID" value="XM_001704191.1"/>
</dbReference>
<keyword evidence="2" id="KW-0812">Transmembrane</keyword>
<dbReference type="GO" id="GO:0015693">
    <property type="term" value="P:magnesium ion transport"/>
    <property type="evidence" value="ECO:0000318"/>
    <property type="project" value="GO_Central"/>
</dbReference>
<dbReference type="GO" id="GO:0016020">
    <property type="term" value="C:membrane"/>
    <property type="evidence" value="ECO:0000318"/>
    <property type="project" value="GO_Central"/>
</dbReference>
<proteinExistence type="predicted"/>
<dbReference type="KEGG" id="gla:GL50803_009043"/>
<dbReference type="PANTHER" id="PTHR12570:SF65">
    <property type="entry name" value="MAGNESIUM TRANSPORTER NIPA9-RELATED"/>
    <property type="match status" value="1"/>
</dbReference>
<evidence type="ECO:0000256" key="2">
    <source>
        <dbReference type="ARBA" id="ARBA00022692"/>
    </source>
</evidence>
<accession>A8BXY5</accession>
<comment type="subcellular location">
    <subcellularLocation>
        <location evidence="1">Membrane</location>
        <topology evidence="1">Multi-pass membrane protein</topology>
    </subcellularLocation>
</comment>
<keyword evidence="3" id="KW-1133">Transmembrane helix</keyword>
<dbReference type="EMBL" id="AACB03000001">
    <property type="protein sequence ID" value="KAE8304812.1"/>
    <property type="molecule type" value="Genomic_DNA"/>
</dbReference>
<organism evidence="5 6">
    <name type="scientific">Giardia intestinalis (strain ATCC 50803 / WB clone C6)</name>
    <name type="common">Giardia lamblia</name>
    <dbReference type="NCBI Taxonomy" id="184922"/>
    <lineage>
        <taxon>Eukaryota</taxon>
        <taxon>Metamonada</taxon>
        <taxon>Diplomonadida</taxon>
        <taxon>Hexamitidae</taxon>
        <taxon>Giardiinae</taxon>
        <taxon>Giardia</taxon>
    </lineage>
</organism>
<evidence type="ECO:0000256" key="4">
    <source>
        <dbReference type="ARBA" id="ARBA00023136"/>
    </source>
</evidence>
<dbReference type="VEuPathDB" id="GiardiaDB:GL50803_9043"/>
<dbReference type="PANTHER" id="PTHR12570">
    <property type="match status" value="1"/>
</dbReference>
<protein>
    <submittedName>
        <fullName evidence="5">Magnesium transporter NIPA</fullName>
    </submittedName>
</protein>
<dbReference type="HOGENOM" id="CLU_722483_0_0_1"/>
<dbReference type="AlphaFoldDB" id="A8BXY5"/>
<dbReference type="OMA" id="MGAGEVC"/>
<dbReference type="SUPFAM" id="SSF103481">
    <property type="entry name" value="Multidrug resistance efflux transporter EmrE"/>
    <property type="match status" value="1"/>
</dbReference>
<evidence type="ECO:0000256" key="1">
    <source>
        <dbReference type="ARBA" id="ARBA00004141"/>
    </source>
</evidence>
<dbReference type="Gene3D" id="1.10.3730.20">
    <property type="match status" value="1"/>
</dbReference>
<keyword evidence="4" id="KW-0472">Membrane</keyword>
<dbReference type="GO" id="GO:0015095">
    <property type="term" value="F:magnesium ion transmembrane transporter activity"/>
    <property type="evidence" value="ECO:0007669"/>
    <property type="project" value="InterPro"/>
</dbReference>
<dbReference type="InterPro" id="IPR037185">
    <property type="entry name" value="EmrE-like"/>
</dbReference>
<name>A8BXY5_GIAIC</name>